<dbReference type="InParanoid" id="A0A0C3NHD4"/>
<dbReference type="Proteomes" id="UP000054217">
    <property type="component" value="Unassembled WGS sequence"/>
</dbReference>
<dbReference type="EMBL" id="KN832084">
    <property type="protein sequence ID" value="KIN94833.1"/>
    <property type="molecule type" value="Genomic_DNA"/>
</dbReference>
<dbReference type="HOGENOM" id="CLU_785545_0_0_1"/>
<reference evidence="2" key="2">
    <citation type="submission" date="2015-01" db="EMBL/GenBank/DDBJ databases">
        <title>Evolutionary Origins and Diversification of the Mycorrhizal Mutualists.</title>
        <authorList>
            <consortium name="DOE Joint Genome Institute"/>
            <consortium name="Mycorrhizal Genomics Consortium"/>
            <person name="Kohler A."/>
            <person name="Kuo A."/>
            <person name="Nagy L.G."/>
            <person name="Floudas D."/>
            <person name="Copeland A."/>
            <person name="Barry K.W."/>
            <person name="Cichocki N."/>
            <person name="Veneault-Fourrey C."/>
            <person name="LaButti K."/>
            <person name="Lindquist E.A."/>
            <person name="Lipzen A."/>
            <person name="Lundell T."/>
            <person name="Morin E."/>
            <person name="Murat C."/>
            <person name="Riley R."/>
            <person name="Ohm R."/>
            <person name="Sun H."/>
            <person name="Tunlid A."/>
            <person name="Henrissat B."/>
            <person name="Grigoriev I.V."/>
            <person name="Hibbett D.S."/>
            <person name="Martin F."/>
        </authorList>
    </citation>
    <scope>NUCLEOTIDE SEQUENCE [LARGE SCALE GENOMIC DNA]</scope>
    <source>
        <strain evidence="2">Marx 270</strain>
    </source>
</reference>
<reference evidence="1 2" key="1">
    <citation type="submission" date="2014-04" db="EMBL/GenBank/DDBJ databases">
        <authorList>
            <consortium name="DOE Joint Genome Institute"/>
            <person name="Kuo A."/>
            <person name="Kohler A."/>
            <person name="Costa M.D."/>
            <person name="Nagy L.G."/>
            <person name="Floudas D."/>
            <person name="Copeland A."/>
            <person name="Barry K.W."/>
            <person name="Cichocki N."/>
            <person name="Veneault-Fourrey C."/>
            <person name="LaButti K."/>
            <person name="Lindquist E.A."/>
            <person name="Lipzen A."/>
            <person name="Lundell T."/>
            <person name="Morin E."/>
            <person name="Murat C."/>
            <person name="Sun H."/>
            <person name="Tunlid A."/>
            <person name="Henrissat B."/>
            <person name="Grigoriev I.V."/>
            <person name="Hibbett D.S."/>
            <person name="Martin F."/>
            <person name="Nordberg H.P."/>
            <person name="Cantor M.N."/>
            <person name="Hua S.X."/>
        </authorList>
    </citation>
    <scope>NUCLEOTIDE SEQUENCE [LARGE SCALE GENOMIC DNA]</scope>
    <source>
        <strain evidence="1 2">Marx 270</strain>
    </source>
</reference>
<sequence length="353" mass="39361">MAEAIHAGTFDLTRDHLPAGYVTFCETNAEHPDLTFHYPLPDGFVHKPLRSRGHGANSHQDRCNRGNSLSGMIFNRFKADTRARKKTPKIVSRSRAKRRIETSATMTVRANSRPRRGHLRNVHATPHKGKNTCDMTMRFTPYQQPAVYQGLMQLHPTPAVGIQHTIPGTAACRDRHSKSAINPTTAARKEPGTLDELLDTIINTEPVATGGDASVERSATTGYENSTAEKAKVITPYVQGVVLDVGAVVSTLTLCSVLEPQRTIKSLVSDVLKPGGKLLFFEHVQNSRPHIARWQQFWSSLWSRTFGGCRLDRPTHVWVQEVGGWEKEEVWASDGESEEHLFLHRSGRFVKST</sequence>
<dbReference type="InterPro" id="IPR029063">
    <property type="entry name" value="SAM-dependent_MTases_sf"/>
</dbReference>
<dbReference type="OrthoDB" id="2700669at2759"/>
<protein>
    <recommendedName>
        <fullName evidence="3">Methyltransferase type 11 domain-containing protein</fullName>
    </recommendedName>
</protein>
<dbReference type="PANTHER" id="PTHR45036:SF1">
    <property type="entry name" value="METHYLTRANSFERASE LIKE 7A"/>
    <property type="match status" value="1"/>
</dbReference>
<dbReference type="InterPro" id="IPR052356">
    <property type="entry name" value="Thiol_S-MT"/>
</dbReference>
<dbReference type="STRING" id="870435.A0A0C3NHD4"/>
<keyword evidence="2" id="KW-1185">Reference proteome</keyword>
<accession>A0A0C3NHD4</accession>
<proteinExistence type="predicted"/>
<evidence type="ECO:0000313" key="1">
    <source>
        <dbReference type="EMBL" id="KIN94833.1"/>
    </source>
</evidence>
<evidence type="ECO:0000313" key="2">
    <source>
        <dbReference type="Proteomes" id="UP000054217"/>
    </source>
</evidence>
<organism evidence="1 2">
    <name type="scientific">Pisolithus tinctorius Marx 270</name>
    <dbReference type="NCBI Taxonomy" id="870435"/>
    <lineage>
        <taxon>Eukaryota</taxon>
        <taxon>Fungi</taxon>
        <taxon>Dikarya</taxon>
        <taxon>Basidiomycota</taxon>
        <taxon>Agaricomycotina</taxon>
        <taxon>Agaricomycetes</taxon>
        <taxon>Agaricomycetidae</taxon>
        <taxon>Boletales</taxon>
        <taxon>Sclerodermatineae</taxon>
        <taxon>Pisolithaceae</taxon>
        <taxon>Pisolithus</taxon>
    </lineage>
</organism>
<dbReference type="AlphaFoldDB" id="A0A0C3NHD4"/>
<gene>
    <name evidence="1" type="ORF">M404DRAFT_34671</name>
</gene>
<dbReference type="PANTHER" id="PTHR45036">
    <property type="entry name" value="METHYLTRANSFERASE LIKE 7B"/>
    <property type="match status" value="1"/>
</dbReference>
<name>A0A0C3NHD4_PISTI</name>
<evidence type="ECO:0008006" key="3">
    <source>
        <dbReference type="Google" id="ProtNLM"/>
    </source>
</evidence>
<dbReference type="SUPFAM" id="SSF53335">
    <property type="entry name" value="S-adenosyl-L-methionine-dependent methyltransferases"/>
    <property type="match status" value="1"/>
</dbReference>
<dbReference type="Gene3D" id="3.40.50.150">
    <property type="entry name" value="Vaccinia Virus protein VP39"/>
    <property type="match status" value="1"/>
</dbReference>